<proteinExistence type="predicted"/>
<dbReference type="AlphaFoldDB" id="A0A1G9MBK6"/>
<evidence type="ECO:0000313" key="3">
    <source>
        <dbReference type="Proteomes" id="UP000182347"/>
    </source>
</evidence>
<reference evidence="3" key="1">
    <citation type="submission" date="2016-10" db="EMBL/GenBank/DDBJ databases">
        <authorList>
            <person name="Varghese N."/>
            <person name="Submissions S."/>
        </authorList>
    </citation>
    <scope>NUCLEOTIDE SEQUENCE [LARGE SCALE GENOMIC DNA]</scope>
    <source>
        <strain evidence="3">CGMCC 1.6199</strain>
    </source>
</reference>
<keyword evidence="1" id="KW-0812">Transmembrane</keyword>
<evidence type="ECO:0000256" key="1">
    <source>
        <dbReference type="SAM" id="Phobius"/>
    </source>
</evidence>
<feature type="transmembrane region" description="Helical" evidence="1">
    <location>
        <begin position="10"/>
        <end position="27"/>
    </location>
</feature>
<dbReference type="EMBL" id="FNHF01000001">
    <property type="protein sequence ID" value="SDL71371.1"/>
    <property type="molecule type" value="Genomic_DNA"/>
</dbReference>
<keyword evidence="1" id="KW-0472">Membrane</keyword>
<dbReference type="Proteomes" id="UP000182347">
    <property type="component" value="Unassembled WGS sequence"/>
</dbReference>
<evidence type="ECO:0000313" key="2">
    <source>
        <dbReference type="EMBL" id="SDL71371.1"/>
    </source>
</evidence>
<accession>A0A1G9MBK6</accession>
<keyword evidence="1" id="KW-1133">Transmembrane helix</keyword>
<name>A0A1G9MBK6_9BACI</name>
<organism evidence="2 3">
    <name type="scientific">Sediminibacillus halophilus</name>
    <dbReference type="NCBI Taxonomy" id="482461"/>
    <lineage>
        <taxon>Bacteria</taxon>
        <taxon>Bacillati</taxon>
        <taxon>Bacillota</taxon>
        <taxon>Bacilli</taxon>
        <taxon>Bacillales</taxon>
        <taxon>Bacillaceae</taxon>
        <taxon>Sediminibacillus</taxon>
    </lineage>
</organism>
<protein>
    <submittedName>
        <fullName evidence="2">Uncharacterized protein</fullName>
    </submittedName>
</protein>
<dbReference type="STRING" id="482461.SAMN05216244_0510"/>
<sequence>MFQKLSKLDLFYLTLFILTLGLMYYSMVTI</sequence>
<gene>
    <name evidence="2" type="ORF">SAMN05216244_0510</name>
</gene>
<keyword evidence="3" id="KW-1185">Reference proteome</keyword>